<dbReference type="CDD" id="cd08946">
    <property type="entry name" value="SDR_e"/>
    <property type="match status" value="1"/>
</dbReference>
<keyword evidence="4" id="KW-1185">Reference proteome</keyword>
<name>A0ABN2X3I0_9ACTN</name>
<comment type="caution">
    <text evidence="3">The sequence shown here is derived from an EMBL/GenBank/DDBJ whole genome shotgun (WGS) entry which is preliminary data.</text>
</comment>
<protein>
    <recommendedName>
        <fullName evidence="2">NAD-dependent epimerase/dehydratase domain-containing protein</fullName>
    </recommendedName>
</protein>
<gene>
    <name evidence="3" type="ORF">GCM10009759_39640</name>
</gene>
<dbReference type="RefSeq" id="WP_344553666.1">
    <property type="nucleotide sequence ID" value="NZ_BAAANS010000026.1"/>
</dbReference>
<feature type="domain" description="NAD-dependent epimerase/dehydratase" evidence="2">
    <location>
        <begin position="23"/>
        <end position="259"/>
    </location>
</feature>
<proteinExistence type="inferred from homology"/>
<evidence type="ECO:0000256" key="1">
    <source>
        <dbReference type="ARBA" id="ARBA00007637"/>
    </source>
</evidence>
<dbReference type="PANTHER" id="PTHR43000">
    <property type="entry name" value="DTDP-D-GLUCOSE 4,6-DEHYDRATASE-RELATED"/>
    <property type="match status" value="1"/>
</dbReference>
<dbReference type="Pfam" id="PF01370">
    <property type="entry name" value="Epimerase"/>
    <property type="match status" value="1"/>
</dbReference>
<accession>A0ABN2X3I0</accession>
<dbReference type="InterPro" id="IPR001509">
    <property type="entry name" value="Epimerase_deHydtase"/>
</dbReference>
<evidence type="ECO:0000313" key="3">
    <source>
        <dbReference type="EMBL" id="GAA2103862.1"/>
    </source>
</evidence>
<comment type="similarity">
    <text evidence="1">Belongs to the NAD(P)-dependent epimerase/dehydratase family.</text>
</comment>
<reference evidence="3 4" key="1">
    <citation type="journal article" date="2019" name="Int. J. Syst. Evol. Microbiol.">
        <title>The Global Catalogue of Microorganisms (GCM) 10K type strain sequencing project: providing services to taxonomists for standard genome sequencing and annotation.</title>
        <authorList>
            <consortium name="The Broad Institute Genomics Platform"/>
            <consortium name="The Broad Institute Genome Sequencing Center for Infectious Disease"/>
            <person name="Wu L."/>
            <person name="Ma J."/>
        </authorList>
    </citation>
    <scope>NUCLEOTIDE SEQUENCE [LARGE SCALE GENOMIC DNA]</scope>
    <source>
        <strain evidence="3 4">JCM 14559</strain>
    </source>
</reference>
<dbReference type="Proteomes" id="UP001500897">
    <property type="component" value="Unassembled WGS sequence"/>
</dbReference>
<organism evidence="3 4">
    <name type="scientific">Kitasatospora saccharophila</name>
    <dbReference type="NCBI Taxonomy" id="407973"/>
    <lineage>
        <taxon>Bacteria</taxon>
        <taxon>Bacillati</taxon>
        <taxon>Actinomycetota</taxon>
        <taxon>Actinomycetes</taxon>
        <taxon>Kitasatosporales</taxon>
        <taxon>Streptomycetaceae</taxon>
        <taxon>Kitasatospora</taxon>
    </lineage>
</organism>
<dbReference type="Gene3D" id="3.40.50.720">
    <property type="entry name" value="NAD(P)-binding Rossmann-like Domain"/>
    <property type="match status" value="1"/>
</dbReference>
<dbReference type="InterPro" id="IPR036291">
    <property type="entry name" value="NAD(P)-bd_dom_sf"/>
</dbReference>
<dbReference type="EMBL" id="BAAANS010000026">
    <property type="protein sequence ID" value="GAA2103862.1"/>
    <property type="molecule type" value="Genomic_DNA"/>
</dbReference>
<sequence length="329" mass="33629">MTGVPESDRPAPDAWSPAGRRVLLVGAGMLGAALADRLNRLGCDVVCADRDGERARAVGDRVGGRSLTLDLADRAGTAAAVARLGPDLVVHAAGRLTATTVAERAELLTGTAAATTHLAQAAVLAEVPRFLLLSSLGVYGVPEGTAPVRAGETTPCRPVTAYGAAKAAAEAIGLGVCAGSRTTVRIARLSGVYGPGARVGGGWMAAALLRLLALHLTGRPLRVPSWLDHREFLYVDDAARGLALFAAAPDGAPAVLNLGTGSPLPLAHVERAFTALGATVDRGHPEPDRPAPANWQLDVSAARHFLGFTAGTPLAVGLASWAAQLRRSS</sequence>
<evidence type="ECO:0000313" key="4">
    <source>
        <dbReference type="Proteomes" id="UP001500897"/>
    </source>
</evidence>
<evidence type="ECO:0000259" key="2">
    <source>
        <dbReference type="Pfam" id="PF01370"/>
    </source>
</evidence>
<dbReference type="SUPFAM" id="SSF51735">
    <property type="entry name" value="NAD(P)-binding Rossmann-fold domains"/>
    <property type="match status" value="1"/>
</dbReference>